<dbReference type="PANTHER" id="PTHR22604:SF105">
    <property type="entry name" value="TRANS-1,2-DIHYDROBENZENE-1,2-DIOL DEHYDROGENASE"/>
    <property type="match status" value="1"/>
</dbReference>
<proteinExistence type="inferred from homology"/>
<dbReference type="Gene3D" id="3.40.50.720">
    <property type="entry name" value="NAD(P)-binding Rossmann-like Domain"/>
    <property type="match status" value="1"/>
</dbReference>
<keyword evidence="6" id="KW-1185">Reference proteome</keyword>
<evidence type="ECO:0000313" key="6">
    <source>
        <dbReference type="Proteomes" id="UP000426246"/>
    </source>
</evidence>
<dbReference type="Gene3D" id="3.30.360.10">
    <property type="entry name" value="Dihydrodipicolinate Reductase, domain 2"/>
    <property type="match status" value="1"/>
</dbReference>
<dbReference type="InterPro" id="IPR036291">
    <property type="entry name" value="NAD(P)-bd_dom_sf"/>
</dbReference>
<dbReference type="Proteomes" id="UP000426246">
    <property type="component" value="Chromosome"/>
</dbReference>
<protein>
    <submittedName>
        <fullName evidence="5">Gfo/Idh/MocA family oxidoreductase</fullName>
    </submittedName>
</protein>
<dbReference type="InterPro" id="IPR050984">
    <property type="entry name" value="Gfo/Idh/MocA_domain"/>
</dbReference>
<evidence type="ECO:0000313" key="5">
    <source>
        <dbReference type="EMBL" id="QGQ98187.1"/>
    </source>
</evidence>
<name>A0A6B8RQS0_9BACL</name>
<dbReference type="OrthoDB" id="9815825at2"/>
<dbReference type="SUPFAM" id="SSF51735">
    <property type="entry name" value="NAD(P)-binding Rossmann-fold domains"/>
    <property type="match status" value="1"/>
</dbReference>
<feature type="domain" description="Gfo/Idh/MocA-like oxidoreductase N-terminal" evidence="3">
    <location>
        <begin position="5"/>
        <end position="123"/>
    </location>
</feature>
<dbReference type="Pfam" id="PF01408">
    <property type="entry name" value="GFO_IDH_MocA"/>
    <property type="match status" value="1"/>
</dbReference>
<dbReference type="AlphaFoldDB" id="A0A6B8RQS0"/>
<dbReference type="GO" id="GO:0016491">
    <property type="term" value="F:oxidoreductase activity"/>
    <property type="evidence" value="ECO:0007669"/>
    <property type="project" value="UniProtKB-KW"/>
</dbReference>
<keyword evidence="2" id="KW-0560">Oxidoreductase</keyword>
<evidence type="ECO:0000259" key="3">
    <source>
        <dbReference type="Pfam" id="PF01408"/>
    </source>
</evidence>
<comment type="similarity">
    <text evidence="1">Belongs to the Gfo/Idh/MocA family.</text>
</comment>
<dbReference type="KEGG" id="ppsc:EHS13_26525"/>
<reference evidence="6" key="1">
    <citation type="submission" date="2018-11" db="EMBL/GenBank/DDBJ databases">
        <title>Complete genome sequence of Paenibacillus sp. ML311-T8.</title>
        <authorList>
            <person name="Nam Y.-D."/>
            <person name="Kang J."/>
            <person name="Chung W.-H."/>
            <person name="Park Y.S."/>
        </authorList>
    </citation>
    <scope>NUCLEOTIDE SEQUENCE [LARGE SCALE GENOMIC DNA]</scope>
    <source>
        <strain evidence="6">ML311-T8</strain>
    </source>
</reference>
<dbReference type="RefSeq" id="WP_155703289.1">
    <property type="nucleotide sequence ID" value="NZ_CP034235.1"/>
</dbReference>
<evidence type="ECO:0000256" key="2">
    <source>
        <dbReference type="ARBA" id="ARBA00023002"/>
    </source>
</evidence>
<dbReference type="EMBL" id="CP034235">
    <property type="protein sequence ID" value="QGQ98187.1"/>
    <property type="molecule type" value="Genomic_DNA"/>
</dbReference>
<dbReference type="SUPFAM" id="SSF55347">
    <property type="entry name" value="Glyceraldehyde-3-phosphate dehydrogenase-like, C-terminal domain"/>
    <property type="match status" value="1"/>
</dbReference>
<dbReference type="InterPro" id="IPR055170">
    <property type="entry name" value="GFO_IDH_MocA-like_dom"/>
</dbReference>
<gene>
    <name evidence="5" type="ORF">EHS13_26525</name>
</gene>
<feature type="domain" description="GFO/IDH/MocA-like oxidoreductase" evidence="4">
    <location>
        <begin position="133"/>
        <end position="252"/>
    </location>
</feature>
<evidence type="ECO:0000256" key="1">
    <source>
        <dbReference type="ARBA" id="ARBA00010928"/>
    </source>
</evidence>
<dbReference type="PANTHER" id="PTHR22604">
    <property type="entry name" value="OXIDOREDUCTASES"/>
    <property type="match status" value="1"/>
</dbReference>
<dbReference type="Pfam" id="PF22725">
    <property type="entry name" value="GFO_IDH_MocA_C3"/>
    <property type="match status" value="1"/>
</dbReference>
<sequence>MNNKVRWGILGAAGIAYKAILPALKVSEFAEAAAIASRNSNKAVTIAEEFGVSQVYEDYASLLKDPNIDAVYIPLPNTLHAEWTIIAAEHGKHVLCEKPAALTATEVRRMTEACERNGVLFAEAFMYQHHPRYERIREILANQEIGVIRSIQARFTYNKTGQTDNIRFQSEVGGGALYDVGCYPIHAARLLLGTEPVAVTCNSSFFAEDSGVDIMTSGLIEFPDGISLTFDCGMLAEPRNHLEIVGDKGRIEIPDAFNCSPHSSEIRIRLNKELELESFGPADHYELQINDFSKKILSGNPLEYQTNDAMLNAAVVEACAISMKSGLKTFVQS</sequence>
<dbReference type="GO" id="GO:0000166">
    <property type="term" value="F:nucleotide binding"/>
    <property type="evidence" value="ECO:0007669"/>
    <property type="project" value="InterPro"/>
</dbReference>
<organism evidence="5 6">
    <name type="scientific">Paenibacillus psychroresistens</name>
    <dbReference type="NCBI Taxonomy" id="1778678"/>
    <lineage>
        <taxon>Bacteria</taxon>
        <taxon>Bacillati</taxon>
        <taxon>Bacillota</taxon>
        <taxon>Bacilli</taxon>
        <taxon>Bacillales</taxon>
        <taxon>Paenibacillaceae</taxon>
        <taxon>Paenibacillus</taxon>
    </lineage>
</organism>
<dbReference type="InterPro" id="IPR000683">
    <property type="entry name" value="Gfo/Idh/MocA-like_OxRdtase_N"/>
</dbReference>
<evidence type="ECO:0000259" key="4">
    <source>
        <dbReference type="Pfam" id="PF22725"/>
    </source>
</evidence>
<accession>A0A6B8RQS0</accession>